<organism evidence="4 5">
    <name type="scientific">Oedothorax gibbosus</name>
    <dbReference type="NCBI Taxonomy" id="931172"/>
    <lineage>
        <taxon>Eukaryota</taxon>
        <taxon>Metazoa</taxon>
        <taxon>Ecdysozoa</taxon>
        <taxon>Arthropoda</taxon>
        <taxon>Chelicerata</taxon>
        <taxon>Arachnida</taxon>
        <taxon>Araneae</taxon>
        <taxon>Araneomorphae</taxon>
        <taxon>Entelegynae</taxon>
        <taxon>Araneoidea</taxon>
        <taxon>Linyphiidae</taxon>
        <taxon>Erigoninae</taxon>
        <taxon>Oedothorax</taxon>
    </lineage>
</organism>
<comment type="caution">
    <text evidence="4">The sequence shown here is derived from an EMBL/GenBank/DDBJ whole genome shotgun (WGS) entry which is preliminary data.</text>
</comment>
<proteinExistence type="inferred from homology"/>
<name>A0AAV6TZ39_9ARAC</name>
<dbReference type="Pfam" id="PF07910">
    <property type="entry name" value="Peptidase_C78"/>
    <property type="match status" value="1"/>
</dbReference>
<dbReference type="AlphaFoldDB" id="A0AAV6TZ39"/>
<evidence type="ECO:0000256" key="1">
    <source>
        <dbReference type="ARBA" id="ARBA00008552"/>
    </source>
</evidence>
<dbReference type="PANTHER" id="PTHR48153:SF3">
    <property type="entry name" value="INACTIVE UFM1-SPECIFIC PROTEASE 1"/>
    <property type="match status" value="1"/>
</dbReference>
<dbReference type="GO" id="GO:0071567">
    <property type="term" value="F:deUFMylase activity"/>
    <property type="evidence" value="ECO:0007669"/>
    <property type="project" value="TreeGrafter"/>
</dbReference>
<protein>
    <recommendedName>
        <fullName evidence="3">UFSP1/2/DUB catalytic domain-containing protein</fullName>
    </recommendedName>
</protein>
<feature type="domain" description="UFSP1/2/DUB catalytic" evidence="3">
    <location>
        <begin position="21"/>
        <end position="206"/>
    </location>
</feature>
<dbReference type="Gene3D" id="3.90.70.130">
    <property type="match status" value="1"/>
</dbReference>
<dbReference type="EMBL" id="JAFNEN010000814">
    <property type="protein sequence ID" value="KAG8177143.1"/>
    <property type="molecule type" value="Genomic_DNA"/>
</dbReference>
<evidence type="ECO:0000313" key="5">
    <source>
        <dbReference type="Proteomes" id="UP000827092"/>
    </source>
</evidence>
<dbReference type="InterPro" id="IPR012462">
    <property type="entry name" value="UFSP1/2_DUB_cat"/>
</dbReference>
<gene>
    <name evidence="4" type="ORF">JTE90_015591</name>
</gene>
<dbReference type="InterPro" id="IPR038765">
    <property type="entry name" value="Papain-like_cys_pep_sf"/>
</dbReference>
<sequence length="214" mass="24614">MNLEEDIHNNLPFPSKLKKYALVRGSYLYYHYKCDGVNDAGWGCAYRTLQTICSWIVKQENIKYLVEIPSINDIQTALVKVGDKPESFINSRQWIGSLEISYCIDYFYKILCRILHCKDVKEVQSHTSSIFNHFQEYGSPIMMGGDRDCSSKGILGICETEIGMHLLILDPHCRGPTVSKENLQCEGWIKWLKIDDLDHSSFYNLCYPLLKAAV</sequence>
<dbReference type="Proteomes" id="UP000827092">
    <property type="component" value="Unassembled WGS sequence"/>
</dbReference>
<evidence type="ECO:0000256" key="2">
    <source>
        <dbReference type="ARBA" id="ARBA00022801"/>
    </source>
</evidence>
<accession>A0AAV6TZ39</accession>
<dbReference type="PANTHER" id="PTHR48153">
    <property type="entry name" value="UFM1-SPECIFIC PROTEASE 2"/>
    <property type="match status" value="1"/>
</dbReference>
<evidence type="ECO:0000313" key="4">
    <source>
        <dbReference type="EMBL" id="KAG8177143.1"/>
    </source>
</evidence>
<keyword evidence="2" id="KW-0378">Hydrolase</keyword>
<reference evidence="4 5" key="1">
    <citation type="journal article" date="2022" name="Nat. Ecol. Evol.">
        <title>A masculinizing supergene underlies an exaggerated male reproductive morph in a spider.</title>
        <authorList>
            <person name="Hendrickx F."/>
            <person name="De Corte Z."/>
            <person name="Sonet G."/>
            <person name="Van Belleghem S.M."/>
            <person name="Kostlbacher S."/>
            <person name="Vangestel C."/>
        </authorList>
    </citation>
    <scope>NUCLEOTIDE SEQUENCE [LARGE SCALE GENOMIC DNA]</scope>
    <source>
        <strain evidence="4">W744_W776</strain>
    </source>
</reference>
<comment type="similarity">
    <text evidence="1">Belongs to the peptidase C78 family.</text>
</comment>
<dbReference type="SUPFAM" id="SSF54001">
    <property type="entry name" value="Cysteine proteinases"/>
    <property type="match status" value="1"/>
</dbReference>
<evidence type="ECO:0000259" key="3">
    <source>
        <dbReference type="Pfam" id="PF07910"/>
    </source>
</evidence>
<keyword evidence="5" id="KW-1185">Reference proteome</keyword>